<dbReference type="SUPFAM" id="SSF49265">
    <property type="entry name" value="Fibronectin type III"/>
    <property type="match status" value="1"/>
</dbReference>
<dbReference type="InterPro" id="IPR015500">
    <property type="entry name" value="Peptidase_S8_subtilisin-rel"/>
</dbReference>
<feature type="active site" description="Charge relay system" evidence="5">
    <location>
        <position position="447"/>
    </location>
</feature>
<evidence type="ECO:0000256" key="3">
    <source>
        <dbReference type="ARBA" id="ARBA00022801"/>
    </source>
</evidence>
<evidence type="ECO:0000256" key="1">
    <source>
        <dbReference type="ARBA" id="ARBA00011073"/>
    </source>
</evidence>
<dbReference type="Gene3D" id="2.60.120.380">
    <property type="match status" value="1"/>
</dbReference>
<dbReference type="Gene3D" id="2.60.40.10">
    <property type="entry name" value="Immunoglobulins"/>
    <property type="match status" value="1"/>
</dbReference>
<reference evidence="8 9" key="1">
    <citation type="journal article" date="2009" name="Stand. Genomic Sci.">
        <title>Complete genome sequence of Dyadobacter fermentans type strain (NS114).</title>
        <authorList>
            <person name="Lang E."/>
            <person name="Lapidus A."/>
            <person name="Chertkov O."/>
            <person name="Brettin T."/>
            <person name="Detter J.C."/>
            <person name="Han C."/>
            <person name="Copeland A."/>
            <person name="Glavina Del Rio T."/>
            <person name="Nolan M."/>
            <person name="Chen F."/>
            <person name="Lucas S."/>
            <person name="Tice H."/>
            <person name="Cheng J.F."/>
            <person name="Land M."/>
            <person name="Hauser L."/>
            <person name="Chang Y.J."/>
            <person name="Jeffries C.D."/>
            <person name="Kopitz M."/>
            <person name="Bruce D."/>
            <person name="Goodwin L."/>
            <person name="Pitluck S."/>
            <person name="Ovchinnikova G."/>
            <person name="Pati A."/>
            <person name="Ivanova N."/>
            <person name="Mavrommatis K."/>
            <person name="Chen A."/>
            <person name="Palaniappan K."/>
            <person name="Chain P."/>
            <person name="Bristow J."/>
            <person name="Eisen J.A."/>
            <person name="Markowitz V."/>
            <person name="Hugenholtz P."/>
            <person name="Goker M."/>
            <person name="Rohde M."/>
            <person name="Kyrpides N.C."/>
            <person name="Klenk H.P."/>
        </authorList>
    </citation>
    <scope>NUCLEOTIDE SEQUENCE [LARGE SCALE GENOMIC DNA]</scope>
    <source>
        <strain evidence="9">ATCC 700827 / DSM 18053 / CIP 107007 / KCTC 52180 / NS114</strain>
    </source>
</reference>
<dbReference type="PRINTS" id="PR00723">
    <property type="entry name" value="SUBTILISIN"/>
</dbReference>
<dbReference type="OrthoDB" id="9792152at2"/>
<feature type="domain" description="Peptidase S8/S53" evidence="7">
    <location>
        <begin position="242"/>
        <end position="501"/>
    </location>
</feature>
<evidence type="ECO:0000256" key="4">
    <source>
        <dbReference type="ARBA" id="ARBA00022825"/>
    </source>
</evidence>
<dbReference type="PANTHER" id="PTHR43399">
    <property type="entry name" value="SUBTILISIN-RELATED"/>
    <property type="match status" value="1"/>
</dbReference>
<dbReference type="InterPro" id="IPR000209">
    <property type="entry name" value="Peptidase_S8/S53_dom"/>
</dbReference>
<keyword evidence="9" id="KW-1185">Reference proteome</keyword>
<evidence type="ECO:0000256" key="6">
    <source>
        <dbReference type="SAM" id="SignalP"/>
    </source>
</evidence>
<dbReference type="Gene3D" id="2.60.120.260">
    <property type="entry name" value="Galactose-binding domain-like"/>
    <property type="match status" value="1"/>
</dbReference>
<dbReference type="EMBL" id="CP001619">
    <property type="protein sequence ID" value="ACT91881.1"/>
    <property type="molecule type" value="Genomic_DNA"/>
</dbReference>
<evidence type="ECO:0000313" key="8">
    <source>
        <dbReference type="EMBL" id="ACT91881.1"/>
    </source>
</evidence>
<comment type="similarity">
    <text evidence="1 5">Belongs to the peptidase S8 family.</text>
</comment>
<keyword evidence="2 5" id="KW-0645">Protease</keyword>
<dbReference type="InterPro" id="IPR008979">
    <property type="entry name" value="Galactose-bd-like_sf"/>
</dbReference>
<dbReference type="InterPro" id="IPR036116">
    <property type="entry name" value="FN3_sf"/>
</dbReference>
<dbReference type="PROSITE" id="PS51892">
    <property type="entry name" value="SUBTILASE"/>
    <property type="match status" value="1"/>
</dbReference>
<protein>
    <submittedName>
        <fullName evidence="8">Peptidase S8 and S53 subtilisin kexin sedolisin</fullName>
    </submittedName>
</protein>
<proteinExistence type="inferred from homology"/>
<dbReference type="STRING" id="471854.Dfer_0617"/>
<dbReference type="SUPFAM" id="SSF52743">
    <property type="entry name" value="Subtilisin-like"/>
    <property type="match status" value="1"/>
</dbReference>
<feature type="chain" id="PRO_5002969343" evidence="6">
    <location>
        <begin position="25"/>
        <end position="1773"/>
    </location>
</feature>
<dbReference type="InterPro" id="IPR051048">
    <property type="entry name" value="Peptidase_S8/S53_subtilisin"/>
</dbReference>
<dbReference type="PROSITE" id="PS00138">
    <property type="entry name" value="SUBTILASE_SER"/>
    <property type="match status" value="1"/>
</dbReference>
<dbReference type="Pfam" id="PF00082">
    <property type="entry name" value="Peptidase_S8"/>
    <property type="match status" value="1"/>
</dbReference>
<sequence>MNLWKYRCALVVILLASQPSKVTAQTNGSYNVYLRTGTVVPEPSLKPGLDKTMSTPFARKNAGEQFVIIQFFGIPDEAAISSLKSAGITLLDYIPENAYTAVATSGLDELALQMAGARAVLELQPEQKIQPGLPEGNIPAHALKEHGKVDVRISYVKTASYDDIVNELDARRIQLLSGDLRDYQVVEARVDVGGLLALAAMPWVQYIEAVPPPRDLLNDKSEAATRANVLASGLPGQRQLTGDGVVIGIGDIGSLLDHADVRSKLINMDDQGTYWHALHVAGTAAGAGIINEKYRGYAPAARLLMRATSDIWRQAPALVTNYGMVVTNNSYGGSVCQDFGAYNSDSYILDRQASELPHLQHVFAAGNSGQEPPCGGLPAGFGTVLGGSASSKSVITTGRTIPSGAISSASSRGPVKDGRIKPEIIAPGGSIFSTMPGNAYQAASGTSMAAPAVTGAAALLYQRYRQLNNGANPKNMLVKALLCNGATDRGLDGPDFTFGFGVMNLLRSVTMMEKGHYFNGTVAHEGLNGFEIQVPSNTALVKIMLYWNDPAPSMLTGAKALVNDLDLKLVRSGGDLLPSFPRKSNPQAAAVAGVDTVNNVEQIVLKSPAAGTYVVNVSGTKVPSGPQEFFLVYDIIENSTVLTHPVGGERFTKGDAIDIGWDSYGADESTFSVAYSLNDGASWTNLSTAVPAGTNQLTWNIPDASTATAKVRITQNSTGIVKESAPFTIMGVPVITLSANQCESYAAVQWTAVPGATDYEVMRMQGSEMCPVAVTSALTYVMSGLSRDSTYYISVRARKNGTPGRRAVAISHQPNFGTCQGIISDGDLAVDAILSPTRSGRLHTSTSLNDPQIVKVRLRNLDDQPVVQSFQVGYAVGADAAVHWETVHSDIDANGSLDYTFTQPVDMRNAGSYSLTVTVKLEGDQVASNNQKSLVIKQLNNTPISLPFTDDLESAVAQEASANTMGVGGTDRCDFSQELNLGRLRTSTDPVLAYSGSKGLTVDANSLGNTPYPTFLDATFNLAAYHADRDEVRLAFRYRHYQPPGKDWPLRMYVRAQDTDAWIPALESSLVPYFTRDRQYMQIVVDVSDLLRRNNKEFTTSFQVRWEQSFRNAAQTDGATIDDIRLFTTRSDVEMVRINASETQYCGSDGYQEFTFLVKNNGSEDCYGVPFETSLNGEVIHTGQVPVVRAGRDTLFAFHFASARLLGTDQTVKFQLKKPYDQNTGNDFGTTLARAARVISSFPYLEDFENGQGGWYTTESNPLWTFGTPGNAKLQQAASGTQAWTTNLSTPFSKETTSYLYSPCFAVTGMARPALSFSTSLDLSACAGGACDAAYIEYSVSGNTWMRLGEVNSGTNWYNARHSNADVWNVQDYTRWHVATVSIPNYFPGGYVRFRFVIKAKSASGRVGFGVDDIHMYDAQSMVYFNALPDNSAANAQVSGNEWVPLKLHNSLVAAINPNGQSLGQVSVKSYFDHGAMRIRNAQYYLGRSFTIDADGPGFSKPVSVRLYITDEETERLIQSPRKAGISQPSSAYELAITQYTGSNEDGDISNNGNATWAFHPGTTVRKVPYAQGYYLEFSVRTFSEFWFAKEFIGTGTPLPVKLAVFSATAAEQATRLEWLTELEENASHFEVQRSADARTWTALAARIPAQGEGGHRYEATDPSPLPGLNYYRLKMVDLDESYAFSQIVSVDFAAGDTQVTVFPNPVSGKLFVRAGRKRLASMEVHAVSGTRLLVSNSDQPVVDVSHVVPGMHWLTVHYTDGSRSHHKIVVVH</sequence>
<keyword evidence="6" id="KW-0732">Signal</keyword>
<evidence type="ECO:0000256" key="2">
    <source>
        <dbReference type="ARBA" id="ARBA00022670"/>
    </source>
</evidence>
<dbReference type="SUPFAM" id="SSF49785">
    <property type="entry name" value="Galactose-binding domain-like"/>
    <property type="match status" value="1"/>
</dbReference>
<organism evidence="8 9">
    <name type="scientific">Dyadobacter fermentans (strain ATCC 700827 / DSM 18053 / CIP 107007 / KCTC 52180 / NS114)</name>
    <dbReference type="NCBI Taxonomy" id="471854"/>
    <lineage>
        <taxon>Bacteria</taxon>
        <taxon>Pseudomonadati</taxon>
        <taxon>Bacteroidota</taxon>
        <taxon>Cytophagia</taxon>
        <taxon>Cytophagales</taxon>
        <taxon>Spirosomataceae</taxon>
        <taxon>Dyadobacter</taxon>
    </lineage>
</organism>
<feature type="active site" description="Charge relay system" evidence="5">
    <location>
        <position position="251"/>
    </location>
</feature>
<keyword evidence="4 5" id="KW-0720">Serine protease</keyword>
<gene>
    <name evidence="8" type="ordered locus">Dfer_0617</name>
</gene>
<dbReference type="InterPro" id="IPR003961">
    <property type="entry name" value="FN3_dom"/>
</dbReference>
<feature type="active site" description="Charge relay system" evidence="5">
    <location>
        <position position="276"/>
    </location>
</feature>
<name>C6W0E7_DYAFD</name>
<dbReference type="CDD" id="cd00063">
    <property type="entry name" value="FN3"/>
    <property type="match status" value="1"/>
</dbReference>
<dbReference type="Gene3D" id="3.40.50.200">
    <property type="entry name" value="Peptidase S8/S53 domain"/>
    <property type="match status" value="1"/>
</dbReference>
<evidence type="ECO:0000313" key="9">
    <source>
        <dbReference type="Proteomes" id="UP000002011"/>
    </source>
</evidence>
<keyword evidence="3 5" id="KW-0378">Hydrolase</keyword>
<dbReference type="GO" id="GO:0004252">
    <property type="term" value="F:serine-type endopeptidase activity"/>
    <property type="evidence" value="ECO:0007669"/>
    <property type="project" value="UniProtKB-UniRule"/>
</dbReference>
<dbReference type="InterPro" id="IPR036852">
    <property type="entry name" value="Peptidase_S8/S53_dom_sf"/>
</dbReference>
<dbReference type="KEGG" id="dfe:Dfer_0617"/>
<evidence type="ECO:0000256" key="5">
    <source>
        <dbReference type="PROSITE-ProRule" id="PRU01240"/>
    </source>
</evidence>
<evidence type="ECO:0000259" key="7">
    <source>
        <dbReference type="Pfam" id="PF00082"/>
    </source>
</evidence>
<feature type="signal peptide" evidence="6">
    <location>
        <begin position="1"/>
        <end position="24"/>
    </location>
</feature>
<dbReference type="InterPro" id="IPR023828">
    <property type="entry name" value="Peptidase_S8_Ser-AS"/>
</dbReference>
<dbReference type="InterPro" id="IPR013783">
    <property type="entry name" value="Ig-like_fold"/>
</dbReference>
<dbReference type="Proteomes" id="UP000002011">
    <property type="component" value="Chromosome"/>
</dbReference>
<dbReference type="GO" id="GO:0006508">
    <property type="term" value="P:proteolysis"/>
    <property type="evidence" value="ECO:0007669"/>
    <property type="project" value="UniProtKB-KW"/>
</dbReference>
<dbReference type="PANTHER" id="PTHR43399:SF4">
    <property type="entry name" value="CELL WALL-ASSOCIATED PROTEASE"/>
    <property type="match status" value="1"/>
</dbReference>
<dbReference type="HOGENOM" id="CLU_238177_0_0_10"/>
<dbReference type="eggNOG" id="COG1404">
    <property type="taxonomic scope" value="Bacteria"/>
</dbReference>
<accession>C6W0E7</accession>